<gene>
    <name evidence="13" type="primary">FARIII</name>
</gene>
<comment type="function">
    <text evidence="10">Catalyzes the reduction of fatty acyl-CoA to fatty alcohols.</text>
</comment>
<evidence type="ECO:0000259" key="11">
    <source>
        <dbReference type="Pfam" id="PF03015"/>
    </source>
</evidence>
<keyword evidence="8" id="KW-0472">Membrane</keyword>
<dbReference type="Gene3D" id="3.40.50.720">
    <property type="entry name" value="NAD(P)-binding Rossmann-like Domain"/>
    <property type="match status" value="1"/>
</dbReference>
<dbReference type="InterPro" id="IPR036291">
    <property type="entry name" value="NAD(P)-bd_dom_sf"/>
</dbReference>
<comment type="catalytic activity">
    <reaction evidence="9 10">
        <text>a long-chain fatty acyl-CoA + 2 NADPH + 2 H(+) = a long-chain primary fatty alcohol + 2 NADP(+) + CoA</text>
        <dbReference type="Rhea" id="RHEA:52716"/>
        <dbReference type="ChEBI" id="CHEBI:15378"/>
        <dbReference type="ChEBI" id="CHEBI:57287"/>
        <dbReference type="ChEBI" id="CHEBI:57783"/>
        <dbReference type="ChEBI" id="CHEBI:58349"/>
        <dbReference type="ChEBI" id="CHEBI:77396"/>
        <dbReference type="ChEBI" id="CHEBI:83139"/>
        <dbReference type="EC" id="1.2.1.84"/>
    </reaction>
</comment>
<evidence type="ECO:0000256" key="3">
    <source>
        <dbReference type="ARBA" id="ARBA00022516"/>
    </source>
</evidence>
<keyword evidence="4" id="KW-0812">Transmembrane</keyword>
<dbReference type="Pfam" id="PF03015">
    <property type="entry name" value="Sterile"/>
    <property type="match status" value="1"/>
</dbReference>
<dbReference type="PANTHER" id="PTHR11011:SF116">
    <property type="entry name" value="FATTY ACYL-COA REDUCTASE CG5065-RELATED"/>
    <property type="match status" value="1"/>
</dbReference>
<evidence type="ECO:0000256" key="2">
    <source>
        <dbReference type="ARBA" id="ARBA00005928"/>
    </source>
</evidence>
<keyword evidence="5 10" id="KW-0521">NADP</keyword>
<evidence type="ECO:0000256" key="9">
    <source>
        <dbReference type="ARBA" id="ARBA00052530"/>
    </source>
</evidence>
<evidence type="ECO:0000256" key="6">
    <source>
        <dbReference type="ARBA" id="ARBA00022989"/>
    </source>
</evidence>
<dbReference type="CDD" id="cd09071">
    <property type="entry name" value="FAR_C"/>
    <property type="match status" value="1"/>
</dbReference>
<accession>D7P5E4</accession>
<evidence type="ECO:0000256" key="10">
    <source>
        <dbReference type="RuleBase" id="RU363097"/>
    </source>
</evidence>
<dbReference type="InterPro" id="IPR013120">
    <property type="entry name" value="FAR_NAD-bd"/>
</dbReference>
<sequence>MVARRLSGEFPAPTIPAFYAGKSVFITGATGFMGKVLIERILATCPNVGCLYLLMREKKDQSPEKRLLQLKQSQVFDVLRRTQPAQLDKLRSLSGDTSREQLGMDSNSLQQLREVSIVFHVAATLKFDEELRKAVEENLRSIMRLLNICDSLPHIEALVHVSTAYCMAELAEVEERVYTPIVPLPTLEALVDHADEAMRQQLVQLLLGDKPNTYTFTKAMAEHAVVEHKAQYPVAIFRPTVVISSLRSPVPGWIEYLNGPSGVVVGAGKGLLHTFRCTKSARADLLPVDIAIGTMITCAWDVATNRQATPRVYNCSTYENPTTWSDFERCIRKEIIEQPLDAPLWYPCAFIAENKYVHKLYELVLQTGPLHLAEWSARAVGMKPKINLITVSRKLRAMSDVLMFFSLREWRFRTENVQRLRDRLSPQDAAIYNLDVNTIDWRQHMKNFMMGVRKYLLKEKDQDIEAAKKHLRKMYWVHTGVKLLLLGLTLRLLLRGPAAQSLAGALRLLLSLCTAVYSRLLPAA</sequence>
<dbReference type="GO" id="GO:0035336">
    <property type="term" value="P:long-chain fatty-acyl-CoA metabolic process"/>
    <property type="evidence" value="ECO:0007669"/>
    <property type="project" value="TreeGrafter"/>
</dbReference>
<keyword evidence="3 10" id="KW-0444">Lipid biosynthesis</keyword>
<organism evidence="13">
    <name type="scientific">Yponomeuta evonymella</name>
    <name type="common">Bird-cherry ermine moth</name>
    <name type="synonym">Phalaena evonymella</name>
    <dbReference type="NCBI Taxonomy" id="2567737"/>
    <lineage>
        <taxon>Eukaryota</taxon>
        <taxon>Metazoa</taxon>
        <taxon>Ecdysozoa</taxon>
        <taxon>Arthropoda</taxon>
        <taxon>Hexapoda</taxon>
        <taxon>Insecta</taxon>
        <taxon>Pterygota</taxon>
        <taxon>Neoptera</taxon>
        <taxon>Endopterygota</taxon>
        <taxon>Lepidoptera</taxon>
        <taxon>Glossata</taxon>
        <taxon>Ditrysia</taxon>
        <taxon>Yponomeutoidea</taxon>
        <taxon>Yponomeutidae</taxon>
        <taxon>Yponomeutinae</taxon>
        <taxon>Yponomeuta</taxon>
    </lineage>
</organism>
<evidence type="ECO:0000256" key="8">
    <source>
        <dbReference type="ARBA" id="ARBA00023136"/>
    </source>
</evidence>
<dbReference type="CDD" id="cd05236">
    <property type="entry name" value="FAR-N_SDR_e"/>
    <property type="match status" value="1"/>
</dbReference>
<keyword evidence="6" id="KW-1133">Transmembrane helix</keyword>
<reference evidence="13" key="1">
    <citation type="journal article" date="2010" name="Proc. Natl. Acad. Sci. U.S.A.">
        <title>Evolution of multicomponent pheromone signals in small ermine moths involves a single fatty-acyl reductase gene.</title>
        <authorList>
            <person name="Lienard M.A."/>
            <person name="Hagstrom A.K."/>
            <person name="Lassance J.M."/>
            <person name="Lofstedt C."/>
        </authorList>
    </citation>
    <scope>NUCLEOTIDE SEQUENCE</scope>
</reference>
<feature type="domain" description="Fatty acyl-CoA reductase C-terminal" evidence="11">
    <location>
        <begin position="368"/>
        <end position="459"/>
    </location>
</feature>
<dbReference type="FunFam" id="3.40.50.720:FF:000143">
    <property type="entry name" value="Fatty acyl-CoA reductase"/>
    <property type="match status" value="1"/>
</dbReference>
<evidence type="ECO:0000256" key="4">
    <source>
        <dbReference type="ARBA" id="ARBA00022692"/>
    </source>
</evidence>
<feature type="domain" description="Thioester reductase (TE)" evidence="12">
    <location>
        <begin position="26"/>
        <end position="292"/>
    </location>
</feature>
<dbReference type="EC" id="1.2.1.84" evidence="10"/>
<dbReference type="InterPro" id="IPR026055">
    <property type="entry name" value="FAR"/>
</dbReference>
<comment type="subcellular location">
    <subcellularLocation>
        <location evidence="1">Membrane</location>
        <topology evidence="1">Multi-pass membrane protein</topology>
    </subcellularLocation>
</comment>
<evidence type="ECO:0000259" key="12">
    <source>
        <dbReference type="Pfam" id="PF07993"/>
    </source>
</evidence>
<dbReference type="EMBL" id="GQ907233">
    <property type="protein sequence ID" value="ADD62440.1"/>
    <property type="molecule type" value="mRNA"/>
</dbReference>
<keyword evidence="10" id="KW-0560">Oxidoreductase</keyword>
<evidence type="ECO:0000256" key="5">
    <source>
        <dbReference type="ARBA" id="ARBA00022857"/>
    </source>
</evidence>
<dbReference type="GO" id="GO:0005777">
    <property type="term" value="C:peroxisome"/>
    <property type="evidence" value="ECO:0007669"/>
    <property type="project" value="TreeGrafter"/>
</dbReference>
<dbReference type="InterPro" id="IPR033640">
    <property type="entry name" value="FAR_C"/>
</dbReference>
<protein>
    <recommendedName>
        <fullName evidence="10">Fatty acyl-CoA reductase</fullName>
        <ecNumber evidence="10">1.2.1.84</ecNumber>
    </recommendedName>
</protein>
<dbReference type="Pfam" id="PF07993">
    <property type="entry name" value="NAD_binding_4"/>
    <property type="match status" value="1"/>
</dbReference>
<name>D7P5E4_YPOEV</name>
<dbReference type="GO" id="GO:0016020">
    <property type="term" value="C:membrane"/>
    <property type="evidence" value="ECO:0007669"/>
    <property type="project" value="UniProtKB-SubCell"/>
</dbReference>
<dbReference type="GO" id="GO:0080019">
    <property type="term" value="F:alcohol-forming very long-chain fatty acyl-CoA reductase activity"/>
    <property type="evidence" value="ECO:0007669"/>
    <property type="project" value="InterPro"/>
</dbReference>
<evidence type="ECO:0000256" key="1">
    <source>
        <dbReference type="ARBA" id="ARBA00004141"/>
    </source>
</evidence>
<dbReference type="GO" id="GO:0102965">
    <property type="term" value="F:alcohol-forming long-chain fatty acyl-CoA reductase activity"/>
    <property type="evidence" value="ECO:0007669"/>
    <property type="project" value="UniProtKB-EC"/>
</dbReference>
<dbReference type="PANTHER" id="PTHR11011">
    <property type="entry name" value="MALE STERILITY PROTEIN 2-RELATED"/>
    <property type="match status" value="1"/>
</dbReference>
<proteinExistence type="evidence at transcript level"/>
<comment type="similarity">
    <text evidence="2 10">Belongs to the fatty acyl-CoA reductase family.</text>
</comment>
<keyword evidence="7 10" id="KW-0443">Lipid metabolism</keyword>
<dbReference type="SUPFAM" id="SSF51735">
    <property type="entry name" value="NAD(P)-binding Rossmann-fold domains"/>
    <property type="match status" value="1"/>
</dbReference>
<dbReference type="AlphaFoldDB" id="D7P5E4"/>
<evidence type="ECO:0000313" key="13">
    <source>
        <dbReference type="EMBL" id="ADD62440.1"/>
    </source>
</evidence>
<evidence type="ECO:0000256" key="7">
    <source>
        <dbReference type="ARBA" id="ARBA00023098"/>
    </source>
</evidence>